<feature type="region of interest" description="Disordered" evidence="1">
    <location>
        <begin position="1"/>
        <end position="48"/>
    </location>
</feature>
<dbReference type="Proteomes" id="UP001156903">
    <property type="component" value="Unassembled WGS sequence"/>
</dbReference>
<gene>
    <name evidence="2" type="ORF">GCM10007935_08490</name>
</gene>
<proteinExistence type="predicted"/>
<dbReference type="EMBL" id="BSPB01000004">
    <property type="protein sequence ID" value="GLS13420.1"/>
    <property type="molecule type" value="Genomic_DNA"/>
</dbReference>
<protein>
    <submittedName>
        <fullName evidence="2">Uncharacterized protein</fullName>
    </submittedName>
</protein>
<evidence type="ECO:0000313" key="2">
    <source>
        <dbReference type="EMBL" id="GLS13420.1"/>
    </source>
</evidence>
<feature type="region of interest" description="Disordered" evidence="1">
    <location>
        <begin position="79"/>
        <end position="102"/>
    </location>
</feature>
<evidence type="ECO:0000256" key="1">
    <source>
        <dbReference type="SAM" id="MobiDB-lite"/>
    </source>
</evidence>
<feature type="compositionally biased region" description="Low complexity" evidence="1">
    <location>
        <begin position="16"/>
        <end position="28"/>
    </location>
</feature>
<reference evidence="3" key="1">
    <citation type="journal article" date="2019" name="Int. J. Syst. Evol. Microbiol.">
        <title>The Global Catalogue of Microorganisms (GCM) 10K type strain sequencing project: providing services to taxonomists for standard genome sequencing and annotation.</title>
        <authorList>
            <consortium name="The Broad Institute Genomics Platform"/>
            <consortium name="The Broad Institute Genome Sequencing Center for Infectious Disease"/>
            <person name="Wu L."/>
            <person name="Ma J."/>
        </authorList>
    </citation>
    <scope>NUCLEOTIDE SEQUENCE [LARGE SCALE GENOMIC DNA]</scope>
    <source>
        <strain evidence="3">NBRC 109341</strain>
    </source>
</reference>
<comment type="caution">
    <text evidence="2">The sequence shown here is derived from an EMBL/GenBank/DDBJ whole genome shotgun (WGS) entry which is preliminary data.</text>
</comment>
<accession>A0ABQ6C3W5</accession>
<organism evidence="2 3">
    <name type="scientific">Hydrogenophaga electricum</name>
    <dbReference type="NCBI Taxonomy" id="1230953"/>
    <lineage>
        <taxon>Bacteria</taxon>
        <taxon>Pseudomonadati</taxon>
        <taxon>Pseudomonadota</taxon>
        <taxon>Betaproteobacteria</taxon>
        <taxon>Burkholderiales</taxon>
        <taxon>Comamonadaceae</taxon>
        <taxon>Hydrogenophaga</taxon>
    </lineage>
</organism>
<feature type="compositionally biased region" description="Gly residues" evidence="1">
    <location>
        <begin position="1"/>
        <end position="12"/>
    </location>
</feature>
<sequence length="102" mass="10197">MPGGDDLAGGTGPQRSGGSEPSVSSSSGLVPAQREGNQTAVPGHGTGPLLPVLLVITGHAPPFPALVRSALFSNKKIGADGPMGYTRPHSAIEQITSPATMK</sequence>
<feature type="compositionally biased region" description="Polar residues" evidence="1">
    <location>
        <begin position="93"/>
        <end position="102"/>
    </location>
</feature>
<keyword evidence="3" id="KW-1185">Reference proteome</keyword>
<evidence type="ECO:0000313" key="3">
    <source>
        <dbReference type="Proteomes" id="UP001156903"/>
    </source>
</evidence>
<name>A0ABQ6C3W5_9BURK</name>